<organism evidence="2 3">
    <name type="scientific">Treponema maltophilum ATCC 51939</name>
    <dbReference type="NCBI Taxonomy" id="1125699"/>
    <lineage>
        <taxon>Bacteria</taxon>
        <taxon>Pseudomonadati</taxon>
        <taxon>Spirochaetota</taxon>
        <taxon>Spirochaetia</taxon>
        <taxon>Spirochaetales</taxon>
        <taxon>Treponemataceae</taxon>
        <taxon>Treponema</taxon>
    </lineage>
</organism>
<dbReference type="Pfam" id="PF01261">
    <property type="entry name" value="AP_endonuc_2"/>
    <property type="match status" value="1"/>
</dbReference>
<dbReference type="HOGENOM" id="CLU_081792_0_0_12"/>
<evidence type="ECO:0000259" key="1">
    <source>
        <dbReference type="Pfam" id="PF01261"/>
    </source>
</evidence>
<proteinExistence type="predicted"/>
<name>S3KGG0_TREMA</name>
<dbReference type="RefSeq" id="WP_016525938.1">
    <property type="nucleotide sequence ID" value="NZ_KE332518.1"/>
</dbReference>
<evidence type="ECO:0000313" key="3">
    <source>
        <dbReference type="Proteomes" id="UP000014541"/>
    </source>
</evidence>
<dbReference type="InterPro" id="IPR050312">
    <property type="entry name" value="IolE/XylAMocC-like"/>
</dbReference>
<dbReference type="eggNOG" id="COG1082">
    <property type="taxonomic scope" value="Bacteria"/>
</dbReference>
<dbReference type="Gene3D" id="3.20.20.150">
    <property type="entry name" value="Divalent-metal-dependent TIM barrel enzymes"/>
    <property type="match status" value="1"/>
</dbReference>
<dbReference type="PATRIC" id="fig|1125699.3.peg.1688"/>
<dbReference type="AlphaFoldDB" id="S3KGG0"/>
<dbReference type="PANTHER" id="PTHR12110">
    <property type="entry name" value="HYDROXYPYRUVATE ISOMERASE"/>
    <property type="match status" value="1"/>
</dbReference>
<dbReference type="SUPFAM" id="SSF51658">
    <property type="entry name" value="Xylose isomerase-like"/>
    <property type="match status" value="1"/>
</dbReference>
<feature type="domain" description="Xylose isomerase-like TIM barrel" evidence="1">
    <location>
        <begin position="24"/>
        <end position="304"/>
    </location>
</feature>
<dbReference type="EMBL" id="ATFF01000006">
    <property type="protein sequence ID" value="EPF31327.1"/>
    <property type="molecule type" value="Genomic_DNA"/>
</dbReference>
<accession>S3KGG0</accession>
<sequence>MELALASDFGIYELSPESMDCQLKKLADAGFSHVHWCHDWDFEYLYSKWEIIQIKELLEKYHLKAKGVHASEGNTRFRIIDGQHRFLNRHRLRDSRKDITSPYEYNRLSGIELVLNRVDLAHAIGAEEIVLHMVLPYEDFEADGAFKELYWKQAFKSFDEMESYCRAKRVRIAIENIMCTPKEYQFEQFDRLFDRYSPEYMGICFDSGHSILACTDCKHEFLERYYSRLVAVHLHDNKSVDMSLSTDRDGSIQQSDRHMLPFTGVTDWERVCELIAASPYKLPLILELIIPHKTLEEETEGLRKAKEAGEKLTRMVLAHRR</sequence>
<dbReference type="STRING" id="1125699.HMPREF9194_01672"/>
<keyword evidence="3" id="KW-1185">Reference proteome</keyword>
<dbReference type="InterPro" id="IPR013022">
    <property type="entry name" value="Xyl_isomerase-like_TIM-brl"/>
</dbReference>
<dbReference type="InterPro" id="IPR036237">
    <property type="entry name" value="Xyl_isomerase-like_sf"/>
</dbReference>
<dbReference type="OrthoDB" id="368468at2"/>
<evidence type="ECO:0000313" key="2">
    <source>
        <dbReference type="EMBL" id="EPF31327.1"/>
    </source>
</evidence>
<reference evidence="2 3" key="1">
    <citation type="submission" date="2013-04" db="EMBL/GenBank/DDBJ databases">
        <title>The Genome Sequence of Treponema maltophilum ATCC 51939.</title>
        <authorList>
            <consortium name="The Broad Institute Genomics Platform"/>
            <person name="Earl A."/>
            <person name="Ward D."/>
            <person name="Feldgarden M."/>
            <person name="Gevers D."/>
            <person name="Leonetti C."/>
            <person name="Blanton J.M."/>
            <person name="Dewhirst F.E."/>
            <person name="Izard J."/>
            <person name="Walker B."/>
            <person name="Young S."/>
            <person name="Zeng Q."/>
            <person name="Gargeya S."/>
            <person name="Fitzgerald M."/>
            <person name="Haas B."/>
            <person name="Abouelleil A."/>
            <person name="Allen A.W."/>
            <person name="Alvarado L."/>
            <person name="Arachchi H.M."/>
            <person name="Berlin A.M."/>
            <person name="Chapman S.B."/>
            <person name="Gainer-Dewar J."/>
            <person name="Goldberg J."/>
            <person name="Griggs A."/>
            <person name="Gujja S."/>
            <person name="Hansen M."/>
            <person name="Howarth C."/>
            <person name="Imamovic A."/>
            <person name="Ireland A."/>
            <person name="Larimer J."/>
            <person name="McCowan C."/>
            <person name="Murphy C."/>
            <person name="Pearson M."/>
            <person name="Poon T.W."/>
            <person name="Priest M."/>
            <person name="Roberts A."/>
            <person name="Saif S."/>
            <person name="Shea T."/>
            <person name="Sisk P."/>
            <person name="Sykes S."/>
            <person name="Wortman J."/>
            <person name="Nusbaum C."/>
            <person name="Birren B."/>
        </authorList>
    </citation>
    <scope>NUCLEOTIDE SEQUENCE [LARGE SCALE GENOMIC DNA]</scope>
    <source>
        <strain evidence="2 3">ATCC 51939</strain>
    </source>
</reference>
<dbReference type="Proteomes" id="UP000014541">
    <property type="component" value="Unassembled WGS sequence"/>
</dbReference>
<gene>
    <name evidence="2" type="ORF">HMPREF9194_01672</name>
</gene>
<protein>
    <recommendedName>
        <fullName evidence="1">Xylose isomerase-like TIM barrel domain-containing protein</fullName>
    </recommendedName>
</protein>
<comment type="caution">
    <text evidence="2">The sequence shown here is derived from an EMBL/GenBank/DDBJ whole genome shotgun (WGS) entry which is preliminary data.</text>
</comment>
<dbReference type="PANTHER" id="PTHR12110:SF53">
    <property type="entry name" value="BLR5974 PROTEIN"/>
    <property type="match status" value="1"/>
</dbReference>